<gene>
    <name evidence="3" type="ORF">DFE_0322</name>
</gene>
<dbReference type="PIRSF" id="PIRSF006054">
    <property type="entry name" value="UCP006054"/>
    <property type="match status" value="1"/>
</dbReference>
<keyword evidence="4" id="KW-1185">Reference proteome</keyword>
<dbReference type="PANTHER" id="PTHR30501:SF2">
    <property type="entry name" value="UPF0597 PROTEIN YHAM"/>
    <property type="match status" value="1"/>
</dbReference>
<dbReference type="Pfam" id="PF03313">
    <property type="entry name" value="SDH_alpha"/>
    <property type="match status" value="1"/>
</dbReference>
<dbReference type="GO" id="GO:0080146">
    <property type="term" value="F:L-cysteine desulfhydrase activity"/>
    <property type="evidence" value="ECO:0007669"/>
    <property type="project" value="TreeGrafter"/>
</dbReference>
<dbReference type="Proteomes" id="UP000269883">
    <property type="component" value="Chromosome"/>
</dbReference>
<dbReference type="RefSeq" id="WP_126375914.1">
    <property type="nucleotide sequence ID" value="NZ_AP017378.1"/>
</dbReference>
<dbReference type="PANTHER" id="PTHR30501">
    <property type="entry name" value="UPF0597 PROTEIN YHAM"/>
    <property type="match status" value="1"/>
</dbReference>
<name>A0A2Z6AV01_9BACT</name>
<protein>
    <recommendedName>
        <fullName evidence="1">UPF0597 protein DFE_0322</fullName>
    </recommendedName>
</protein>
<dbReference type="InterPro" id="IPR021144">
    <property type="entry name" value="UPF0597"/>
</dbReference>
<dbReference type="HAMAP" id="MF_01845">
    <property type="entry name" value="UPF0597"/>
    <property type="match status" value="1"/>
</dbReference>
<accession>A0A2Z6AV01</accession>
<dbReference type="InterPro" id="IPR005130">
    <property type="entry name" value="Ser_deHydtase-like_asu"/>
</dbReference>
<dbReference type="KEGG" id="dfl:DFE_0322"/>
<dbReference type="EMBL" id="AP017378">
    <property type="protein sequence ID" value="BBD07048.1"/>
    <property type="molecule type" value="Genomic_DNA"/>
</dbReference>
<evidence type="ECO:0000313" key="4">
    <source>
        <dbReference type="Proteomes" id="UP000269883"/>
    </source>
</evidence>
<dbReference type="AlphaFoldDB" id="A0A2Z6AV01"/>
<organism evidence="3 4">
    <name type="scientific">Desulfovibrio ferrophilus</name>
    <dbReference type="NCBI Taxonomy" id="241368"/>
    <lineage>
        <taxon>Bacteria</taxon>
        <taxon>Pseudomonadati</taxon>
        <taxon>Thermodesulfobacteriota</taxon>
        <taxon>Desulfovibrionia</taxon>
        <taxon>Desulfovibrionales</taxon>
        <taxon>Desulfovibrionaceae</taxon>
        <taxon>Desulfovibrio</taxon>
    </lineage>
</organism>
<comment type="similarity">
    <text evidence="1">Belongs to the UPF0597 family.</text>
</comment>
<proteinExistence type="inferred from homology"/>
<reference evidence="3 4" key="1">
    <citation type="journal article" date="2018" name="Sci. Adv.">
        <title>Multi-heme cytochromes provide a pathway for survival in energy-limited environments.</title>
        <authorList>
            <person name="Deng X."/>
            <person name="Dohmae N."/>
            <person name="Nealson K.H."/>
            <person name="Hashimoto K."/>
            <person name="Okamoto A."/>
        </authorList>
    </citation>
    <scope>NUCLEOTIDE SEQUENCE [LARGE SCALE GENOMIC DNA]</scope>
    <source>
        <strain evidence="3 4">IS5</strain>
    </source>
</reference>
<dbReference type="GO" id="GO:0019450">
    <property type="term" value="P:L-cysteine catabolic process to pyruvate"/>
    <property type="evidence" value="ECO:0007669"/>
    <property type="project" value="TreeGrafter"/>
</dbReference>
<evidence type="ECO:0000259" key="2">
    <source>
        <dbReference type="Pfam" id="PF03313"/>
    </source>
</evidence>
<evidence type="ECO:0000313" key="3">
    <source>
        <dbReference type="EMBL" id="BBD07048.1"/>
    </source>
</evidence>
<feature type="domain" description="Serine dehydratase-like alpha subunit" evidence="2">
    <location>
        <begin position="198"/>
        <end position="427"/>
    </location>
</feature>
<sequence length="438" mass="44970">MSYTIKDILRMQVAPALGCTEPVAIALAAAAAASLLPAGDIQRVELWVDPNIYKNGLAVTIPGTGGLSGLDTAAALGCAGGDPTLGLEVLAPVDEVVTARAMALLDAKLVTVNLLHDQVGLFVRARVERGGANAEAVIEVVHDNITSLSLNGEAVTGHPLLGSDVAGGKSELAEMESWLKERSLSELIELLDGLDDEDLAFLEEGVQHNLRLAEYGLKFDAGMGVGKTLDRLVRQRLLTRDMIQAAKILTSAASDARMGGVKLPAMSSAGSGNHGLTAILPIQAVAEFAECTDAERQRAIALSHVVTAYVKAFTGRLSAVCGCSVAAGAGAAAGVTLLLGGGAQHIAGAIKNLTEDLAGVICDGAKAGCALKLATAAGSSVQAALFALQGVNVDSGDGIMGVSPEQTMQNIGTLSTQGMIETDRTILRIMLEKQFSDV</sequence>
<evidence type="ECO:0000256" key="1">
    <source>
        <dbReference type="HAMAP-Rule" id="MF_01845"/>
    </source>
</evidence>
<dbReference type="OrthoDB" id="41906at2"/>